<proteinExistence type="predicted"/>
<organism evidence="2 3">
    <name type="scientific">Caenorhabditis tropicalis</name>
    <dbReference type="NCBI Taxonomy" id="1561998"/>
    <lineage>
        <taxon>Eukaryota</taxon>
        <taxon>Metazoa</taxon>
        <taxon>Ecdysozoa</taxon>
        <taxon>Nematoda</taxon>
        <taxon>Chromadorea</taxon>
        <taxon>Rhabditida</taxon>
        <taxon>Rhabditina</taxon>
        <taxon>Rhabditomorpha</taxon>
        <taxon>Rhabditoidea</taxon>
        <taxon>Rhabditidae</taxon>
        <taxon>Peloderinae</taxon>
        <taxon>Caenorhabditis</taxon>
    </lineage>
</organism>
<dbReference type="WBParaSite" id="Csp11.Scaffold622.g6217.t1">
    <property type="protein sequence ID" value="Csp11.Scaffold622.g6217.t1"/>
    <property type="gene ID" value="Csp11.Scaffold622.g6217"/>
</dbReference>
<dbReference type="Proteomes" id="UP000095282">
    <property type="component" value="Unplaced"/>
</dbReference>
<evidence type="ECO:0000313" key="2">
    <source>
        <dbReference type="Proteomes" id="UP000095282"/>
    </source>
</evidence>
<reference evidence="3" key="1">
    <citation type="submission" date="2016-11" db="UniProtKB">
        <authorList>
            <consortium name="WormBaseParasite"/>
        </authorList>
    </citation>
    <scope>IDENTIFICATION</scope>
</reference>
<feature type="transmembrane region" description="Helical" evidence="1">
    <location>
        <begin position="35"/>
        <end position="54"/>
    </location>
</feature>
<keyword evidence="1" id="KW-0472">Membrane</keyword>
<protein>
    <submittedName>
        <fullName evidence="3">Ovule protein</fullName>
    </submittedName>
</protein>
<sequence length="82" mass="9656">MQYLEFREEFQNNVYEKKPTKHFASTSSSPVSAELFIIFLMTAIYVLLIARLSASTPFPFSVSIIKDHYYCNHKKCCQQRRL</sequence>
<keyword evidence="1" id="KW-1133">Transmembrane helix</keyword>
<evidence type="ECO:0000256" key="1">
    <source>
        <dbReference type="SAM" id="Phobius"/>
    </source>
</evidence>
<accession>A0A1I7TIB7</accession>
<name>A0A1I7TIB7_9PELO</name>
<keyword evidence="2" id="KW-1185">Reference proteome</keyword>
<keyword evidence="1" id="KW-0812">Transmembrane</keyword>
<dbReference type="AlphaFoldDB" id="A0A1I7TIB7"/>
<evidence type="ECO:0000313" key="3">
    <source>
        <dbReference type="WBParaSite" id="Csp11.Scaffold622.g6217.t1"/>
    </source>
</evidence>